<evidence type="ECO:0000313" key="3">
    <source>
        <dbReference type="Proteomes" id="UP000215127"/>
    </source>
</evidence>
<dbReference type="InterPro" id="IPR027974">
    <property type="entry name" value="DUF4470"/>
</dbReference>
<evidence type="ECO:0000259" key="1">
    <source>
        <dbReference type="Pfam" id="PF14737"/>
    </source>
</evidence>
<reference evidence="2 3" key="1">
    <citation type="submission" date="2016-06" db="EMBL/GenBank/DDBJ databases">
        <authorList>
            <person name="Kjaerup R.B."/>
            <person name="Dalgaard T.S."/>
            <person name="Juul-Madsen H.R."/>
        </authorList>
    </citation>
    <scope>NUCLEOTIDE SEQUENCE [LARGE SCALE GENOMIC DNA]</scope>
</reference>
<dbReference type="Proteomes" id="UP000215127">
    <property type="component" value="Chromosome 12"/>
</dbReference>
<protein>
    <recommendedName>
        <fullName evidence="1">DUF4470 domain-containing protein</fullName>
    </recommendedName>
</protein>
<feature type="domain" description="DUF4470" evidence="1">
    <location>
        <begin position="37"/>
        <end position="132"/>
    </location>
</feature>
<keyword evidence="3" id="KW-1185">Reference proteome</keyword>
<evidence type="ECO:0000313" key="2">
    <source>
        <dbReference type="EMBL" id="SMQ55924.1"/>
    </source>
</evidence>
<organism evidence="2 3">
    <name type="scientific">Zymoseptoria tritici (strain ST99CH_3D7)</name>
    <dbReference type="NCBI Taxonomy" id="1276538"/>
    <lineage>
        <taxon>Eukaryota</taxon>
        <taxon>Fungi</taxon>
        <taxon>Dikarya</taxon>
        <taxon>Ascomycota</taxon>
        <taxon>Pezizomycotina</taxon>
        <taxon>Dothideomycetes</taxon>
        <taxon>Dothideomycetidae</taxon>
        <taxon>Mycosphaerellales</taxon>
        <taxon>Mycosphaerellaceae</taxon>
        <taxon>Zymoseptoria</taxon>
    </lineage>
</organism>
<proteinExistence type="predicted"/>
<dbReference type="EMBL" id="LT853703">
    <property type="protein sequence ID" value="SMQ55924.1"/>
    <property type="molecule type" value="Genomic_DNA"/>
</dbReference>
<accession>A0A1X7S8A3</accession>
<gene>
    <name evidence="2" type="ORF">ZT3D7_G11079</name>
</gene>
<dbReference type="Pfam" id="PF14737">
    <property type="entry name" value="DUF4470"/>
    <property type="match status" value="1"/>
</dbReference>
<sequence>MKLNWQPDWIKEHRAPNFAHPPLHKDKDGITHEGYRWGSIPALDLINLPAHEGVDYKGDIRILSATSEDMGSIVKSIASLPEAYTGHTTFDINEFHFEVLARNILTTLVALTTSNEAQSVHCILHVWYSAFITQNDRDIITKNVLPIIAEVANEVKHTYGEKETDTILTKTWTFASTSGPHDVIIELTHGQWVRLHSFLEQPQVPPGVPNEQRKDKCDLQIWQDLRRAFTYSDTRPDARHRRLFGLAPTLRVCMDRFMADGLLLPFGANRDEFVIPNPTFFDTPWWPFVEMADPITGWRMSDIINTPFAAGNDIYGKTHDHIQGWLLKFHRRLRSHRISFRFTCLTPDLLTQYDKATELFESFSRIDTGHTADNFLMQDLQIETLIAVFGPLLQSPTENPHATLITLHRIAVDLMAGQGRLPGQDVKDKVYAAEICKPEPPEDCSPLVLRHDARYETTSHSFRHARPDMDVWFNEFLKVHEFAKAGKTTGLATVGMKMKKKHTIVEKWPTKMKLKLGQLGVKQELKLLRASGLRGDERYVEWKRT</sequence>
<name>A0A1X7S8A3_ZYMT9</name>
<dbReference type="AlphaFoldDB" id="A0A1X7S8A3"/>
<dbReference type="STRING" id="1276538.A0A1X7S8A3"/>